<evidence type="ECO:0000256" key="1">
    <source>
        <dbReference type="ARBA" id="ARBA00009054"/>
    </source>
</evidence>
<dbReference type="Gene3D" id="2.30.22.10">
    <property type="entry name" value="Head domain of nucleotide exchange factor GrpE"/>
    <property type="match status" value="1"/>
</dbReference>
<evidence type="ECO:0000256" key="3">
    <source>
        <dbReference type="HAMAP-Rule" id="MF_01151"/>
    </source>
</evidence>
<dbReference type="InterPro" id="IPR000740">
    <property type="entry name" value="GrpE"/>
</dbReference>
<dbReference type="GO" id="GO:0005737">
    <property type="term" value="C:cytoplasm"/>
    <property type="evidence" value="ECO:0007669"/>
    <property type="project" value="UniProtKB-SubCell"/>
</dbReference>
<dbReference type="Proteomes" id="UP000190852">
    <property type="component" value="Unassembled WGS sequence"/>
</dbReference>
<keyword evidence="2 3" id="KW-0143">Chaperone</keyword>
<evidence type="ECO:0000313" key="6">
    <source>
        <dbReference type="EMBL" id="SKB56730.1"/>
    </source>
</evidence>
<evidence type="ECO:0000256" key="2">
    <source>
        <dbReference type="ARBA" id="ARBA00023186"/>
    </source>
</evidence>
<evidence type="ECO:0000313" key="7">
    <source>
        <dbReference type="Proteomes" id="UP000190852"/>
    </source>
</evidence>
<dbReference type="GO" id="GO:0000774">
    <property type="term" value="F:adenyl-nucleotide exchange factor activity"/>
    <property type="evidence" value="ECO:0007669"/>
    <property type="project" value="InterPro"/>
</dbReference>
<dbReference type="HAMAP" id="MF_01151">
    <property type="entry name" value="GrpE"/>
    <property type="match status" value="1"/>
</dbReference>
<feature type="compositionally biased region" description="Polar residues" evidence="5">
    <location>
        <begin position="22"/>
        <end position="44"/>
    </location>
</feature>
<comment type="subunit">
    <text evidence="3">Homodimer.</text>
</comment>
<feature type="compositionally biased region" description="Polar residues" evidence="5">
    <location>
        <begin position="1"/>
        <end position="14"/>
    </location>
</feature>
<dbReference type="PANTHER" id="PTHR21237">
    <property type="entry name" value="GRPE PROTEIN"/>
    <property type="match status" value="1"/>
</dbReference>
<comment type="subcellular location">
    <subcellularLocation>
        <location evidence="3">Cytoplasm</location>
    </subcellularLocation>
</comment>
<dbReference type="CDD" id="cd00446">
    <property type="entry name" value="GrpE"/>
    <property type="match status" value="1"/>
</dbReference>
<dbReference type="GO" id="GO:0051087">
    <property type="term" value="F:protein-folding chaperone binding"/>
    <property type="evidence" value="ECO:0007669"/>
    <property type="project" value="InterPro"/>
</dbReference>
<dbReference type="PANTHER" id="PTHR21237:SF23">
    <property type="entry name" value="GRPE PROTEIN HOMOLOG, MITOCHONDRIAL"/>
    <property type="match status" value="1"/>
</dbReference>
<dbReference type="RefSeq" id="WP_079683340.1">
    <property type="nucleotide sequence ID" value="NZ_FUYQ01000011.1"/>
</dbReference>
<evidence type="ECO:0000256" key="5">
    <source>
        <dbReference type="SAM" id="MobiDB-lite"/>
    </source>
</evidence>
<organism evidence="6 7">
    <name type="scientific">Parabacteroides chartae</name>
    <dbReference type="NCBI Taxonomy" id="1037355"/>
    <lineage>
        <taxon>Bacteria</taxon>
        <taxon>Pseudomonadati</taxon>
        <taxon>Bacteroidota</taxon>
        <taxon>Bacteroidia</taxon>
        <taxon>Bacteroidales</taxon>
        <taxon>Tannerellaceae</taxon>
        <taxon>Parabacteroides</taxon>
    </lineage>
</organism>
<dbReference type="SUPFAM" id="SSF58014">
    <property type="entry name" value="Coiled-coil domain of nucleotide exchange factor GrpE"/>
    <property type="match status" value="1"/>
</dbReference>
<dbReference type="GO" id="GO:0006457">
    <property type="term" value="P:protein folding"/>
    <property type="evidence" value="ECO:0007669"/>
    <property type="project" value="InterPro"/>
</dbReference>
<keyword evidence="3" id="KW-0346">Stress response</keyword>
<dbReference type="Gene3D" id="3.90.20.20">
    <property type="match status" value="1"/>
</dbReference>
<sequence>MMGKSAQKNNQNPENDPIVTDQEATNVQNEQVNESAETSTADNLTVQMVEMQKKYDELNDTHLRLMAEYDNYRKRTLREKADLIKTGGESALVNLLPVVDDMERAVKNARVSEDMTAVVEGVELIYNKFISYLAQQGVKPIETEMKDFDTDHFEAIATIPAPAEELKGKVIDCVQTGYVLFDKVIRHAKVVVGE</sequence>
<keyword evidence="7" id="KW-1185">Reference proteome</keyword>
<dbReference type="EMBL" id="FUYQ01000011">
    <property type="protein sequence ID" value="SKB56730.1"/>
    <property type="molecule type" value="Genomic_DNA"/>
</dbReference>
<comment type="similarity">
    <text evidence="1 3 4">Belongs to the GrpE family.</text>
</comment>
<keyword evidence="3" id="KW-0963">Cytoplasm</keyword>
<name>A0A1T5CCB0_9BACT</name>
<evidence type="ECO:0000256" key="4">
    <source>
        <dbReference type="RuleBase" id="RU004478"/>
    </source>
</evidence>
<feature type="region of interest" description="Disordered" evidence="5">
    <location>
        <begin position="1"/>
        <end position="44"/>
    </location>
</feature>
<dbReference type="Pfam" id="PF01025">
    <property type="entry name" value="GrpE"/>
    <property type="match status" value="1"/>
</dbReference>
<proteinExistence type="inferred from homology"/>
<dbReference type="PRINTS" id="PR00773">
    <property type="entry name" value="GRPEPROTEIN"/>
</dbReference>
<dbReference type="InterPro" id="IPR009012">
    <property type="entry name" value="GrpE_head"/>
</dbReference>
<dbReference type="GO" id="GO:0042803">
    <property type="term" value="F:protein homodimerization activity"/>
    <property type="evidence" value="ECO:0007669"/>
    <property type="project" value="InterPro"/>
</dbReference>
<dbReference type="GO" id="GO:0051082">
    <property type="term" value="F:unfolded protein binding"/>
    <property type="evidence" value="ECO:0007669"/>
    <property type="project" value="TreeGrafter"/>
</dbReference>
<comment type="function">
    <text evidence="3">Participates actively in the response to hyperosmotic and heat shock by preventing the aggregation of stress-denatured proteins, in association with DnaK and GrpE. It is the nucleotide exchange factor for DnaK and may function as a thermosensor. Unfolded proteins bind initially to DnaJ; upon interaction with the DnaJ-bound protein, DnaK hydrolyzes its bound ATP, resulting in the formation of a stable complex. GrpE releases ADP from DnaK; ATP binding to DnaK triggers the release of the substrate protein, thus completing the reaction cycle. Several rounds of ATP-dependent interactions between DnaJ, DnaK and GrpE are required for fully efficient folding.</text>
</comment>
<accession>A0A1T5CCB0</accession>
<reference evidence="7" key="1">
    <citation type="submission" date="2017-02" db="EMBL/GenBank/DDBJ databases">
        <authorList>
            <person name="Varghese N."/>
            <person name="Submissions S."/>
        </authorList>
    </citation>
    <scope>NUCLEOTIDE SEQUENCE [LARGE SCALE GENOMIC DNA]</scope>
    <source>
        <strain evidence="7">DSM 24967</strain>
    </source>
</reference>
<dbReference type="SUPFAM" id="SSF51064">
    <property type="entry name" value="Head domain of nucleotide exchange factor GrpE"/>
    <property type="match status" value="1"/>
</dbReference>
<gene>
    <name evidence="3" type="primary">grpE</name>
    <name evidence="6" type="ORF">SAMN05660349_01808</name>
</gene>
<dbReference type="AlphaFoldDB" id="A0A1T5CCB0"/>
<dbReference type="InterPro" id="IPR013805">
    <property type="entry name" value="GrpE_CC"/>
</dbReference>
<protein>
    <recommendedName>
        <fullName evidence="3">Protein GrpE</fullName>
    </recommendedName>
    <alternativeName>
        <fullName evidence="3">HSP-70 cofactor</fullName>
    </alternativeName>
</protein>